<dbReference type="Pfam" id="PF04199">
    <property type="entry name" value="Cyclase"/>
    <property type="match status" value="1"/>
</dbReference>
<dbReference type="PANTHER" id="PTHR31118">
    <property type="entry name" value="CYCLASE-LIKE PROTEIN 2"/>
    <property type="match status" value="1"/>
</dbReference>
<proteinExistence type="predicted"/>
<evidence type="ECO:0000313" key="2">
    <source>
        <dbReference type="Proteomes" id="UP001165962"/>
    </source>
</evidence>
<dbReference type="Gene3D" id="3.50.30.50">
    <property type="entry name" value="Putative cyclase"/>
    <property type="match status" value="1"/>
</dbReference>
<gene>
    <name evidence="1" type="ORF">G9U52_34810</name>
</gene>
<name>A0ABX0JL72_9BACL</name>
<organism evidence="1 2">
    <name type="scientific">Paenibacillus agricola</name>
    <dbReference type="NCBI Taxonomy" id="2716264"/>
    <lineage>
        <taxon>Bacteria</taxon>
        <taxon>Bacillati</taxon>
        <taxon>Bacillota</taxon>
        <taxon>Bacilli</taxon>
        <taxon>Bacillales</taxon>
        <taxon>Paenibacillaceae</taxon>
        <taxon>Paenibacillus</taxon>
    </lineage>
</organism>
<dbReference type="InterPro" id="IPR037175">
    <property type="entry name" value="KFase_sf"/>
</dbReference>
<evidence type="ECO:0000313" key="1">
    <source>
        <dbReference type="EMBL" id="NHN34916.1"/>
    </source>
</evidence>
<dbReference type="RefSeq" id="WP_166156767.1">
    <property type="nucleotide sequence ID" value="NZ_JAAOIW010000024.1"/>
</dbReference>
<protein>
    <submittedName>
        <fullName evidence="1">Cyclase family protein</fullName>
    </submittedName>
</protein>
<reference evidence="1" key="1">
    <citation type="submission" date="2020-03" db="EMBL/GenBank/DDBJ databases">
        <title>Draft sequencing of Paenibacilllus sp. S3N08.</title>
        <authorList>
            <person name="Kim D.-U."/>
        </authorList>
    </citation>
    <scope>NUCLEOTIDE SEQUENCE</scope>
    <source>
        <strain evidence="1">S3N08</strain>
    </source>
</reference>
<accession>A0ABX0JL72</accession>
<dbReference type="SUPFAM" id="SSF102198">
    <property type="entry name" value="Putative cyclase"/>
    <property type="match status" value="1"/>
</dbReference>
<sequence>MARTIVDLSMTVHDDMKVFPRVVRPVTALYESWEEFATRIGAAQYGATSLTATYVITQGDHVGTHIDAMKHIVPDAPGPEGIPLEYCFGDGVVLDFRDKPFGHFISVEDVKQALEKIQYTIKPRDIVLIHTGDGDGNRNETEAYFTEHCGMTAEATIWLIEQGVKVMGIDAPTFEVPVKTMFEVKRFWEAHLVMNDYEYYHIENLMNLDQLGISHGFKLSVFPIKWKGTTAAPIRAVAIID</sequence>
<dbReference type="Proteomes" id="UP001165962">
    <property type="component" value="Unassembled WGS sequence"/>
</dbReference>
<dbReference type="InterPro" id="IPR007325">
    <property type="entry name" value="KFase/CYL"/>
</dbReference>
<dbReference type="PANTHER" id="PTHR31118:SF12">
    <property type="entry name" value="CYCLASE-LIKE PROTEIN 2"/>
    <property type="match status" value="1"/>
</dbReference>
<keyword evidence="2" id="KW-1185">Reference proteome</keyword>
<dbReference type="EMBL" id="JAAOIW010000024">
    <property type="protein sequence ID" value="NHN34916.1"/>
    <property type="molecule type" value="Genomic_DNA"/>
</dbReference>
<comment type="caution">
    <text evidence="1">The sequence shown here is derived from an EMBL/GenBank/DDBJ whole genome shotgun (WGS) entry which is preliminary data.</text>
</comment>